<dbReference type="Gene3D" id="3.40.50.300">
    <property type="entry name" value="P-loop containing nucleotide triphosphate hydrolases"/>
    <property type="match status" value="1"/>
</dbReference>
<sequence length="267" mass="30817">MKNIKMKVEKFIFFVLEVGLDQNLSLVFFSSLGFPIYQIKGGYKSYRNFINNNLNDLINSKSFISLYGYTGTGKTELLKKLEEKGYSILNLENLANHKGSLLGGVLEKPQPSQKMFESLLYESLLKSGSIIFTEGESRKIGSLYLPNALYDKLLSSTKIEVVSSLDSRIKRIFDDYVKDNDDELKEAIESLNRYISSKKVSLYKDLIDQKKYTDVIKNLIIYYYDIKYSTKEKNFYYSISSDDKYSLSELEDIYRKVQKGIICSEVV</sequence>
<comment type="caution">
    <text evidence="2">The sequence shown here is derived from an EMBL/GenBank/DDBJ whole genome shotgun (WGS) entry which is preliminary data.</text>
</comment>
<dbReference type="Pfam" id="PF26341">
    <property type="entry name" value="AAA_SelU"/>
    <property type="match status" value="1"/>
</dbReference>
<dbReference type="InterPro" id="IPR017582">
    <property type="entry name" value="SelU"/>
</dbReference>
<dbReference type="GO" id="GO:0043828">
    <property type="term" value="F:tRNA 2-selenouridine synthase activity"/>
    <property type="evidence" value="ECO:0007669"/>
    <property type="project" value="InterPro"/>
</dbReference>
<feature type="domain" description="tRNA 2-selenouridine synthase AAA" evidence="1">
    <location>
        <begin position="62"/>
        <end position="189"/>
    </location>
</feature>
<dbReference type="AlphaFoldDB" id="A0AAW9MW53"/>
<reference evidence="2 3" key="1">
    <citation type="submission" date="2024-01" db="EMBL/GenBank/DDBJ databases">
        <title>Complete genome sequence of Citroniella saccharovorans strain M6.X9, isolated from human fecal sample.</title>
        <authorList>
            <person name="Cheng G."/>
            <person name="Westerholm M."/>
            <person name="Schnurer A."/>
        </authorList>
    </citation>
    <scope>NUCLEOTIDE SEQUENCE [LARGE SCALE GENOMIC DNA]</scope>
    <source>
        <strain evidence="2 3">DSM 29873</strain>
    </source>
</reference>
<evidence type="ECO:0000313" key="3">
    <source>
        <dbReference type="Proteomes" id="UP001357733"/>
    </source>
</evidence>
<protein>
    <recommendedName>
        <fullName evidence="1">tRNA 2-selenouridine synthase AAA domain-containing protein</fullName>
    </recommendedName>
</protein>
<dbReference type="InterPro" id="IPR027417">
    <property type="entry name" value="P-loop_NTPase"/>
</dbReference>
<evidence type="ECO:0000313" key="2">
    <source>
        <dbReference type="EMBL" id="MEB3429163.1"/>
    </source>
</evidence>
<organism evidence="2 3">
    <name type="scientific">Citroniella saccharovorans</name>
    <dbReference type="NCBI Taxonomy" id="2053367"/>
    <lineage>
        <taxon>Bacteria</taxon>
        <taxon>Bacillati</taxon>
        <taxon>Bacillota</taxon>
        <taxon>Tissierellia</taxon>
        <taxon>Tissierellales</taxon>
        <taxon>Peptoniphilaceae</taxon>
        <taxon>Citroniella</taxon>
    </lineage>
</organism>
<proteinExistence type="predicted"/>
<dbReference type="Proteomes" id="UP001357733">
    <property type="component" value="Unassembled WGS sequence"/>
</dbReference>
<evidence type="ECO:0000259" key="1">
    <source>
        <dbReference type="Pfam" id="PF26341"/>
    </source>
</evidence>
<dbReference type="SUPFAM" id="SSF52540">
    <property type="entry name" value="P-loop containing nucleoside triphosphate hydrolases"/>
    <property type="match status" value="1"/>
</dbReference>
<dbReference type="EMBL" id="JAYKOT010000003">
    <property type="protein sequence ID" value="MEB3429163.1"/>
    <property type="molecule type" value="Genomic_DNA"/>
</dbReference>
<accession>A0AAW9MW53</accession>
<dbReference type="InterPro" id="IPR058840">
    <property type="entry name" value="AAA_SelU"/>
</dbReference>
<keyword evidence="3" id="KW-1185">Reference proteome</keyword>
<dbReference type="GO" id="GO:0002098">
    <property type="term" value="P:tRNA wobble uridine modification"/>
    <property type="evidence" value="ECO:0007669"/>
    <property type="project" value="InterPro"/>
</dbReference>
<dbReference type="PANTHER" id="PTHR30401:SF0">
    <property type="entry name" value="TRNA 2-SELENOURIDINE SYNTHASE"/>
    <property type="match status" value="1"/>
</dbReference>
<dbReference type="PANTHER" id="PTHR30401">
    <property type="entry name" value="TRNA 2-SELENOURIDINE SYNTHASE"/>
    <property type="match status" value="1"/>
</dbReference>
<name>A0AAW9MW53_9FIRM</name>
<gene>
    <name evidence="2" type="ORF">VLK81_03850</name>
</gene>